<comment type="caution">
    <text evidence="2">The sequence shown here is derived from an EMBL/GenBank/DDBJ whole genome shotgun (WGS) entry which is preliminary data.</text>
</comment>
<dbReference type="InterPro" id="IPR021338">
    <property type="entry name" value="DUF2953"/>
</dbReference>
<evidence type="ECO:0000313" key="3">
    <source>
        <dbReference type="Proteomes" id="UP000635828"/>
    </source>
</evidence>
<name>A0ABR7FPE3_9FIRM</name>
<protein>
    <submittedName>
        <fullName evidence="2">DUF2953 domain-containing protein</fullName>
    </submittedName>
</protein>
<gene>
    <name evidence="2" type="ORF">H8S22_05080</name>
</gene>
<reference evidence="2 3" key="1">
    <citation type="submission" date="2020-08" db="EMBL/GenBank/DDBJ databases">
        <title>Genome public.</title>
        <authorList>
            <person name="Liu C."/>
            <person name="Sun Q."/>
        </authorList>
    </citation>
    <scope>NUCLEOTIDE SEQUENCE [LARGE SCALE GENOMIC DNA]</scope>
    <source>
        <strain evidence="2 3">NSJ-7</strain>
    </source>
</reference>
<dbReference type="Pfam" id="PF11167">
    <property type="entry name" value="DUF2953"/>
    <property type="match status" value="1"/>
</dbReference>
<proteinExistence type="predicted"/>
<organism evidence="2 3">
    <name type="scientific">Anaerostipes hominis</name>
    <name type="common">ex Liu et al. 2021</name>
    <dbReference type="NCBI Taxonomy" id="2763018"/>
    <lineage>
        <taxon>Bacteria</taxon>
        <taxon>Bacillati</taxon>
        <taxon>Bacillota</taxon>
        <taxon>Clostridia</taxon>
        <taxon>Lachnospirales</taxon>
        <taxon>Lachnospiraceae</taxon>
        <taxon>Anaerostipes</taxon>
    </lineage>
</organism>
<evidence type="ECO:0000313" key="2">
    <source>
        <dbReference type="EMBL" id="MBC5677004.1"/>
    </source>
</evidence>
<accession>A0ABR7FPE3</accession>
<feature type="region of interest" description="Disordered" evidence="1">
    <location>
        <begin position="106"/>
        <end position="133"/>
    </location>
</feature>
<sequence length="306" mass="35343">MAVLWIIIKIIGILLLCILVFLFLILFAPAGYCARGVYNDCGKWAKGRVSWLFFFIRMKVSWKEGEEPAVSFRILGFPVYHSNEERWSLLNRKAAEDVVEIRESGKDIRDRTEVPREETGQSADPDPETGFSGDILDYTGDGEEFESVTEEPPGKQPFRKRVKSFFQRCYNTGKRLYRRLRGALKQAESFKELLGDEELIRVVKRLFGYGKKGIRHFLPKKFSGDVAFGFDDPSMTGQTLAAVSVFMPLFNDRLSVEPDFTEARFEAALTVSGRIYAFHFLKILWDVYRDKELWRQKERIMRTIGG</sequence>
<dbReference type="Proteomes" id="UP000635828">
    <property type="component" value="Unassembled WGS sequence"/>
</dbReference>
<keyword evidence="3" id="KW-1185">Reference proteome</keyword>
<evidence type="ECO:0000256" key="1">
    <source>
        <dbReference type="SAM" id="MobiDB-lite"/>
    </source>
</evidence>
<dbReference type="EMBL" id="JACOOS010000004">
    <property type="protein sequence ID" value="MBC5677004.1"/>
    <property type="molecule type" value="Genomic_DNA"/>
</dbReference>
<dbReference type="RefSeq" id="WP_024727034.1">
    <property type="nucleotide sequence ID" value="NZ_JACOOS010000004.1"/>
</dbReference>
<feature type="compositionally biased region" description="Basic and acidic residues" evidence="1">
    <location>
        <begin position="106"/>
        <end position="119"/>
    </location>
</feature>